<keyword evidence="1" id="KW-0696">RNA-directed RNA polymerase</keyword>
<name>A0A6G1G398_9PEZI</name>
<dbReference type="OrthoDB" id="6513042at2759"/>
<dbReference type="PANTHER" id="PTHR23079:SF17">
    <property type="entry name" value="RNA-DEPENDENT RNA POLYMERASE"/>
    <property type="match status" value="1"/>
</dbReference>
<protein>
    <recommendedName>
        <fullName evidence="1">RNA-dependent RNA polymerase</fullName>
        <ecNumber evidence="1">2.7.7.48</ecNumber>
    </recommendedName>
</protein>
<comment type="catalytic activity">
    <reaction evidence="1">
        <text>RNA(n) + a ribonucleoside 5'-triphosphate = RNA(n+1) + diphosphate</text>
        <dbReference type="Rhea" id="RHEA:21248"/>
        <dbReference type="Rhea" id="RHEA-COMP:14527"/>
        <dbReference type="Rhea" id="RHEA-COMP:17342"/>
        <dbReference type="ChEBI" id="CHEBI:33019"/>
        <dbReference type="ChEBI" id="CHEBI:61557"/>
        <dbReference type="ChEBI" id="CHEBI:140395"/>
        <dbReference type="EC" id="2.7.7.48"/>
    </reaction>
</comment>
<organism evidence="3">
    <name type="scientific">Eremomyces bilateralis CBS 781.70</name>
    <dbReference type="NCBI Taxonomy" id="1392243"/>
    <lineage>
        <taxon>Eukaryota</taxon>
        <taxon>Fungi</taxon>
        <taxon>Dikarya</taxon>
        <taxon>Ascomycota</taxon>
        <taxon>Pezizomycotina</taxon>
        <taxon>Dothideomycetes</taxon>
        <taxon>Dothideomycetes incertae sedis</taxon>
        <taxon>Eremomycetales</taxon>
        <taxon>Eremomycetaceae</taxon>
        <taxon>Eremomyces</taxon>
    </lineage>
</organism>
<accession>A0A6G1G398</accession>
<dbReference type="PANTHER" id="PTHR23079">
    <property type="entry name" value="RNA-DEPENDENT RNA POLYMERASE"/>
    <property type="match status" value="1"/>
</dbReference>
<dbReference type="RefSeq" id="XP_033534165.1">
    <property type="nucleotide sequence ID" value="XM_033681266.1"/>
</dbReference>
<dbReference type="AlphaFoldDB" id="A0A6G1G398"/>
<reference evidence="5" key="2">
    <citation type="submission" date="2020-04" db="EMBL/GenBank/DDBJ databases">
        <authorList>
            <consortium name="NCBI Genome Project"/>
        </authorList>
    </citation>
    <scope>NUCLEOTIDE SEQUENCE</scope>
    <source>
        <strain evidence="5">CBS 781.70</strain>
    </source>
</reference>
<evidence type="ECO:0000256" key="1">
    <source>
        <dbReference type="RuleBase" id="RU363098"/>
    </source>
</evidence>
<dbReference type="EC" id="2.7.7.48" evidence="1"/>
<dbReference type="GO" id="GO:0030422">
    <property type="term" value="P:siRNA processing"/>
    <property type="evidence" value="ECO:0007669"/>
    <property type="project" value="TreeGrafter"/>
</dbReference>
<dbReference type="GeneID" id="54421836"/>
<feature type="domain" description="RDRP core" evidence="2">
    <location>
        <begin position="77"/>
        <end position="614"/>
    </location>
</feature>
<evidence type="ECO:0000259" key="2">
    <source>
        <dbReference type="Pfam" id="PF05183"/>
    </source>
</evidence>
<gene>
    <name evidence="3 5" type="ORF">P152DRAFT_473696</name>
</gene>
<reference evidence="5" key="3">
    <citation type="submission" date="2025-04" db="UniProtKB">
        <authorList>
            <consortium name="RefSeq"/>
        </authorList>
    </citation>
    <scope>IDENTIFICATION</scope>
    <source>
        <strain evidence="5">CBS 781.70</strain>
    </source>
</reference>
<keyword evidence="4" id="KW-1185">Reference proteome</keyword>
<dbReference type="EMBL" id="ML975157">
    <property type="protein sequence ID" value="KAF1812534.1"/>
    <property type="molecule type" value="Genomic_DNA"/>
</dbReference>
<dbReference type="Proteomes" id="UP000504638">
    <property type="component" value="Unplaced"/>
</dbReference>
<keyword evidence="1" id="KW-0808">Transferase</keyword>
<keyword evidence="1" id="KW-0694">RNA-binding</keyword>
<dbReference type="InterPro" id="IPR007855">
    <property type="entry name" value="RDRP"/>
</dbReference>
<evidence type="ECO:0000313" key="4">
    <source>
        <dbReference type="Proteomes" id="UP000504638"/>
    </source>
</evidence>
<dbReference type="GO" id="GO:0031380">
    <property type="term" value="C:nuclear RNA-directed RNA polymerase complex"/>
    <property type="evidence" value="ECO:0007669"/>
    <property type="project" value="TreeGrafter"/>
</dbReference>
<proteinExistence type="inferred from homology"/>
<dbReference type="Pfam" id="PF05183">
    <property type="entry name" value="RdRP"/>
    <property type="match status" value="1"/>
</dbReference>
<reference evidence="3 5" key="1">
    <citation type="submission" date="2020-01" db="EMBL/GenBank/DDBJ databases">
        <authorList>
            <consortium name="DOE Joint Genome Institute"/>
            <person name="Haridas S."/>
            <person name="Albert R."/>
            <person name="Binder M."/>
            <person name="Bloem J."/>
            <person name="Labutti K."/>
            <person name="Salamov A."/>
            <person name="Andreopoulos B."/>
            <person name="Baker S.E."/>
            <person name="Barry K."/>
            <person name="Bills G."/>
            <person name="Bluhm B.H."/>
            <person name="Cannon C."/>
            <person name="Castanera R."/>
            <person name="Culley D.E."/>
            <person name="Daum C."/>
            <person name="Ezra D."/>
            <person name="Gonzalez J.B."/>
            <person name="Henrissat B."/>
            <person name="Kuo A."/>
            <person name="Liang C."/>
            <person name="Lipzen A."/>
            <person name="Lutzoni F."/>
            <person name="Magnuson J."/>
            <person name="Mondo S."/>
            <person name="Nolan M."/>
            <person name="Ohm R."/>
            <person name="Pangilinan J."/>
            <person name="Park H.-J."/>
            <person name="Ramirez L."/>
            <person name="Alfaro M."/>
            <person name="Sun H."/>
            <person name="Tritt A."/>
            <person name="Yoshinaga Y."/>
            <person name="Zwiers L.-H."/>
            <person name="Turgeon B.G."/>
            <person name="Goodwin S.B."/>
            <person name="Spatafora J.W."/>
            <person name="Crous P.W."/>
            <person name="Grigoriev I.V."/>
        </authorList>
    </citation>
    <scope>NUCLEOTIDE SEQUENCE</scope>
    <source>
        <strain evidence="3 5">CBS 781.70</strain>
    </source>
</reference>
<comment type="similarity">
    <text evidence="1">Belongs to the RdRP family.</text>
</comment>
<dbReference type="GO" id="GO:0003723">
    <property type="term" value="F:RNA binding"/>
    <property type="evidence" value="ECO:0007669"/>
    <property type="project" value="UniProtKB-KW"/>
</dbReference>
<evidence type="ECO:0000313" key="5">
    <source>
        <dbReference type="RefSeq" id="XP_033534165.1"/>
    </source>
</evidence>
<sequence>MPKLVNQFGADAVADALHHIYRTWPLPRPNSTERVTREKTTNMVIERMEEKAKETTSTRSRTVSRAKNEFMIHRARVTPSGIYLEGPFVEPSNRVLRKYAESTNHFLRVVFSDEDGGRIQVDPDYDDRSDIPGKFLSVMTKGVKIWGGSLYEFLGFSHSSLRAASCWFSAPFIHDRGLIHTPHIIAQLGDFSKLRSPAKCASRIGQAFSDTTKALTLPKSMYSRALDVKRNGYCFSDGCGTISPSLLSKVWKTYGLRQPVKPTILQIRFNGAKGVVSLDSSNPQETLTLRPSMWKFDAPHDWDIEICEGNFRPGPAFLNHQTIKILEDLGVPTASFLKLQSDAMAELQAVACTAWRASDLWLKRSFSEAGGVRTLLETCQVMGCKIGEDPTLRKLIEFAILFEVREMKYRGRIPVKEGSHVFGIMDEYGVLEEGQVYVVGVPVVVTRAPTLFPGDIQVVDAIDVPEDCPLRELSNCIVFPRKGARDIPSMLSGGDLDGDEFTVFWDSHLIPPTLEQPADFPRAIAHDLQQVTNQDMAEFFVRFMTSDKLGSIATKHKVLCDQKPEGSRHGYCEMLAKLHSDAVDYSKSGVPVEMRKIPRGLNKLASFRPDFMQPAPPIRLLSDVTLLEAIEIGVYEEMVVDLMLTFSVSPSTPLNKFEIVAGKILGRSDGQQGRVVRETTIQLRQAYDSECWWIRDWIISGEQGVEHPEYTLESLRRALACLWASTKEKGTLWQGVGKLESFWILSASVALQLLEKYKTGVFR</sequence>
<evidence type="ECO:0000313" key="3">
    <source>
        <dbReference type="EMBL" id="KAF1812534.1"/>
    </source>
</evidence>
<dbReference type="InterPro" id="IPR057596">
    <property type="entry name" value="RDRP_core"/>
</dbReference>
<keyword evidence="1" id="KW-0548">Nucleotidyltransferase</keyword>
<dbReference type="GO" id="GO:0003968">
    <property type="term" value="F:RNA-directed RNA polymerase activity"/>
    <property type="evidence" value="ECO:0007669"/>
    <property type="project" value="UniProtKB-KW"/>
</dbReference>